<keyword evidence="12" id="KW-1185">Reference proteome</keyword>
<dbReference type="STRING" id="317577.GCA_000419625_03134"/>
<dbReference type="GO" id="GO:0006801">
    <property type="term" value="P:superoxide metabolic process"/>
    <property type="evidence" value="ECO:0007669"/>
    <property type="project" value="InterPro"/>
</dbReference>
<evidence type="ECO:0000256" key="4">
    <source>
        <dbReference type="ARBA" id="ARBA00022723"/>
    </source>
</evidence>
<proteinExistence type="inferred from homology"/>
<dbReference type="InterPro" id="IPR008972">
    <property type="entry name" value="Cupredoxin"/>
</dbReference>
<evidence type="ECO:0000259" key="10">
    <source>
        <dbReference type="Pfam" id="PF00127"/>
    </source>
</evidence>
<dbReference type="PANTHER" id="PTHR36507:SF1">
    <property type="entry name" value="BLL1555 PROTEIN"/>
    <property type="match status" value="1"/>
</dbReference>
<keyword evidence="5" id="KW-0574">Periplasm</keyword>
<organism evidence="11 12">
    <name type="scientific">Deinococcus ficus</name>
    <dbReference type="NCBI Taxonomy" id="317577"/>
    <lineage>
        <taxon>Bacteria</taxon>
        <taxon>Thermotogati</taxon>
        <taxon>Deinococcota</taxon>
        <taxon>Deinococci</taxon>
        <taxon>Deinococcales</taxon>
        <taxon>Deinococcaceae</taxon>
        <taxon>Deinococcus</taxon>
    </lineage>
</organism>
<dbReference type="InterPro" id="IPR000923">
    <property type="entry name" value="BlueCu_1"/>
</dbReference>
<accession>A0A221T0Z8</accession>
<dbReference type="RefSeq" id="WP_051308083.1">
    <property type="nucleotide sequence ID" value="NZ_CP021082.1"/>
</dbReference>
<dbReference type="KEGG" id="dfc:DFI_15345"/>
<dbReference type="GO" id="GO:0042597">
    <property type="term" value="C:periplasmic space"/>
    <property type="evidence" value="ECO:0007669"/>
    <property type="project" value="UniProtKB-SubCell"/>
</dbReference>
<dbReference type="PANTHER" id="PTHR36507">
    <property type="entry name" value="BLL1555 PROTEIN"/>
    <property type="match status" value="1"/>
</dbReference>
<feature type="binding site" evidence="8">
    <location>
        <position position="221"/>
    </location>
    <ligand>
        <name>Cu cation</name>
        <dbReference type="ChEBI" id="CHEBI:23378"/>
    </ligand>
</feature>
<sequence>MHRRWTWGPAALLAGVLTAAAAPTPAILLPFRAITPGTHASGQAQVHTTPAGLTVTVLALDGLTPGQAYTAHYHAQGADPAADPCQARGEVTLTFPRGRAGAAGRLTLQVTAPASRLTGTKGASIDVHADSAPATPLLCAAVRKPATTPPAAAAVVRLSANRFEPATLRVKVGTTVVWQQEDTALHNVISAELPTLRSSDLRRGDTYRHTFTQAGTFTYYCSYHAGMTGTVIVTD</sequence>
<evidence type="ECO:0000256" key="3">
    <source>
        <dbReference type="ARBA" id="ARBA00022448"/>
    </source>
</evidence>
<dbReference type="GO" id="GO:0005507">
    <property type="term" value="F:copper ion binding"/>
    <property type="evidence" value="ECO:0007669"/>
    <property type="project" value="InterPro"/>
</dbReference>
<dbReference type="SUPFAM" id="SSF49503">
    <property type="entry name" value="Cupredoxins"/>
    <property type="match status" value="1"/>
</dbReference>
<dbReference type="InterPro" id="IPR036423">
    <property type="entry name" value="SOD-like_Cu/Zn_dom_sf"/>
</dbReference>
<keyword evidence="6" id="KW-0249">Electron transport</keyword>
<dbReference type="AlphaFoldDB" id="A0A221T0Z8"/>
<dbReference type="GO" id="GO:0009055">
    <property type="term" value="F:electron transfer activity"/>
    <property type="evidence" value="ECO:0007669"/>
    <property type="project" value="InterPro"/>
</dbReference>
<feature type="binding site" evidence="8">
    <location>
        <position position="186"/>
    </location>
    <ligand>
        <name>Cu cation</name>
        <dbReference type="ChEBI" id="CHEBI:23378"/>
    </ligand>
</feature>
<evidence type="ECO:0000313" key="12">
    <source>
        <dbReference type="Proteomes" id="UP000259030"/>
    </source>
</evidence>
<feature type="signal peptide" evidence="9">
    <location>
        <begin position="1"/>
        <end position="21"/>
    </location>
</feature>
<keyword evidence="9" id="KW-0732">Signal</keyword>
<evidence type="ECO:0000256" key="8">
    <source>
        <dbReference type="PIRSR" id="PIRSR602386-1"/>
    </source>
</evidence>
<geneLocation type="plasmid" evidence="12">
    <name>pdfi1</name>
</geneLocation>
<feature type="binding site" evidence="8">
    <location>
        <position position="224"/>
    </location>
    <ligand>
        <name>Cu cation</name>
        <dbReference type="ChEBI" id="CHEBI:23378"/>
    </ligand>
</feature>
<comment type="similarity">
    <text evidence="2">Belongs to the Cu-Zn superoxide dismutase family.</text>
</comment>
<evidence type="ECO:0000313" key="11">
    <source>
        <dbReference type="EMBL" id="ASN82550.1"/>
    </source>
</evidence>
<dbReference type="Proteomes" id="UP000259030">
    <property type="component" value="Plasmid pDFI1"/>
</dbReference>
<dbReference type="InterPro" id="IPR052721">
    <property type="entry name" value="ET_Amicyanin"/>
</dbReference>
<evidence type="ECO:0000256" key="7">
    <source>
        <dbReference type="ARBA" id="ARBA00023008"/>
    </source>
</evidence>
<gene>
    <name evidence="11" type="ORF">DFI_15345</name>
</gene>
<comment type="cofactor">
    <cofactor evidence="8">
        <name>Cu cation</name>
        <dbReference type="ChEBI" id="CHEBI:23378"/>
    </cofactor>
    <text evidence="8">Binds 1 copper ion per subunit.</text>
</comment>
<dbReference type="Gene3D" id="2.60.40.420">
    <property type="entry name" value="Cupredoxins - blue copper proteins"/>
    <property type="match status" value="1"/>
</dbReference>
<dbReference type="EMBL" id="CP021082">
    <property type="protein sequence ID" value="ASN82550.1"/>
    <property type="molecule type" value="Genomic_DNA"/>
</dbReference>
<reference evidence="11 12" key="1">
    <citation type="submission" date="2017-05" db="EMBL/GenBank/DDBJ databases">
        <title>The complete genome sequence of Deinococcus ficus isolated from the rhizosphere of the Ficus religiosa L. in Taiwan.</title>
        <authorList>
            <person name="Wu K.-M."/>
            <person name="Liao T.-L."/>
            <person name="Liu Y.-M."/>
            <person name="Young C.-C."/>
            <person name="Tsai S.-F."/>
        </authorList>
    </citation>
    <scope>NUCLEOTIDE SEQUENCE [LARGE SCALE GENOMIC DNA]</scope>
    <source>
        <strain evidence="11 12">CC-FR2-10</strain>
        <plasmid evidence="12">pdfi1</plasmid>
    </source>
</reference>
<dbReference type="InterPro" id="IPR002386">
    <property type="entry name" value="Amicyanin/Pseudoazurin"/>
</dbReference>
<dbReference type="Pfam" id="PF00127">
    <property type="entry name" value="Copper-bind"/>
    <property type="match status" value="1"/>
</dbReference>
<comment type="subcellular location">
    <subcellularLocation>
        <location evidence="1">Periplasm</location>
    </subcellularLocation>
</comment>
<feature type="chain" id="PRO_5011280016" description="Blue (type 1) copper domain-containing protein" evidence="9">
    <location>
        <begin position="22"/>
        <end position="235"/>
    </location>
</feature>
<evidence type="ECO:0000256" key="9">
    <source>
        <dbReference type="SAM" id="SignalP"/>
    </source>
</evidence>
<dbReference type="SUPFAM" id="SSF49329">
    <property type="entry name" value="Cu,Zn superoxide dismutase-like"/>
    <property type="match status" value="1"/>
</dbReference>
<keyword evidence="11" id="KW-0614">Plasmid</keyword>
<evidence type="ECO:0000256" key="2">
    <source>
        <dbReference type="ARBA" id="ARBA00010457"/>
    </source>
</evidence>
<protein>
    <recommendedName>
        <fullName evidence="10">Blue (type 1) copper domain-containing protein</fullName>
    </recommendedName>
</protein>
<keyword evidence="7 8" id="KW-0186">Copper</keyword>
<dbReference type="PRINTS" id="PR00155">
    <property type="entry name" value="AMICYANIN"/>
</dbReference>
<evidence type="ECO:0000256" key="5">
    <source>
        <dbReference type="ARBA" id="ARBA00022764"/>
    </source>
</evidence>
<evidence type="ECO:0000256" key="1">
    <source>
        <dbReference type="ARBA" id="ARBA00004418"/>
    </source>
</evidence>
<name>A0A221T0Z8_9DEIO</name>
<evidence type="ECO:0000256" key="6">
    <source>
        <dbReference type="ARBA" id="ARBA00022982"/>
    </source>
</evidence>
<keyword evidence="4 8" id="KW-0479">Metal-binding</keyword>
<feature type="domain" description="Blue (type 1) copper" evidence="10">
    <location>
        <begin position="162"/>
        <end position="233"/>
    </location>
</feature>
<keyword evidence="3" id="KW-0813">Transport</keyword>